<evidence type="ECO:0000256" key="1">
    <source>
        <dbReference type="ARBA" id="ARBA00010371"/>
    </source>
</evidence>
<sequence length="326" mass="34985">MKAVQYTPSGELRWVTVDKPSASGHDLLVRVMAVSVNPVDVKQPKPNADAPPRILGYDVAGIVEEVGEDVTLFKPGDAVFYAGSIDRPGGFSEYHLVDERIVGPKPERLSFAEAAAMPLTTITAWEGLFDRLHIPREGAKGTILVIGAAGGVGSIAVQLAKWAGLTVIGTASRPDSQNWVKDLGADAVISHFQPVAAQLKNIGHDSVNYIFCLNQVAPHWDGMVEVLAPEGAICTILPPGPVDVNPLWAGSGTLAAESMFTRPRFHTAAMIEQHRLLTRVSALLDEGVLTTTLKTRYTPISPKTLSQAFEQIKTGHTVGKIVVEEF</sequence>
<gene>
    <name evidence="5" type="ORF">HIJ39_17665</name>
</gene>
<dbReference type="SMART" id="SM00829">
    <property type="entry name" value="PKS_ER"/>
    <property type="match status" value="1"/>
</dbReference>
<dbReference type="InterPro" id="IPR051603">
    <property type="entry name" value="Zinc-ADH_QOR/CCCR"/>
</dbReference>
<dbReference type="PANTHER" id="PTHR44154">
    <property type="entry name" value="QUINONE OXIDOREDUCTASE"/>
    <property type="match status" value="1"/>
</dbReference>
<dbReference type="InterPro" id="IPR036291">
    <property type="entry name" value="NAD(P)-bd_dom_sf"/>
</dbReference>
<dbReference type="CDD" id="cd08252">
    <property type="entry name" value="AL_MDR"/>
    <property type="match status" value="1"/>
</dbReference>
<dbReference type="SUPFAM" id="SSF51735">
    <property type="entry name" value="NAD(P)-binding Rossmann-fold domains"/>
    <property type="match status" value="1"/>
</dbReference>
<evidence type="ECO:0000259" key="4">
    <source>
        <dbReference type="SMART" id="SM00829"/>
    </source>
</evidence>
<dbReference type="Gene3D" id="3.40.50.720">
    <property type="entry name" value="NAD(P)-binding Rossmann-like Domain"/>
    <property type="match status" value="1"/>
</dbReference>
<keyword evidence="3" id="KW-0479">Metal-binding</keyword>
<keyword evidence="2" id="KW-0521">NADP</keyword>
<keyword evidence="6" id="KW-1185">Reference proteome</keyword>
<evidence type="ECO:0000313" key="5">
    <source>
        <dbReference type="EMBL" id="NMP24162.1"/>
    </source>
</evidence>
<dbReference type="InterPro" id="IPR013149">
    <property type="entry name" value="ADH-like_C"/>
</dbReference>
<accession>A0A7Y0L6G8</accession>
<dbReference type="SUPFAM" id="SSF50129">
    <property type="entry name" value="GroES-like"/>
    <property type="match status" value="1"/>
</dbReference>
<name>A0A7Y0L6G8_9FIRM</name>
<evidence type="ECO:0000256" key="3">
    <source>
        <dbReference type="RuleBase" id="RU364000"/>
    </source>
</evidence>
<dbReference type="AlphaFoldDB" id="A0A7Y0L6G8"/>
<dbReference type="GO" id="GO:0016491">
    <property type="term" value="F:oxidoreductase activity"/>
    <property type="evidence" value="ECO:0007669"/>
    <property type="project" value="UniProtKB-KW"/>
</dbReference>
<protein>
    <recommendedName>
        <fullName evidence="3">Zinc-type alcohol dehydrogenase-like protein</fullName>
    </recommendedName>
</protein>
<comment type="caution">
    <text evidence="5">The sequence shown here is derived from an EMBL/GenBank/DDBJ whole genome shotgun (WGS) entry which is preliminary data.</text>
</comment>
<dbReference type="InterPro" id="IPR013154">
    <property type="entry name" value="ADH-like_N"/>
</dbReference>
<dbReference type="Proteomes" id="UP000533476">
    <property type="component" value="Unassembled WGS sequence"/>
</dbReference>
<dbReference type="Pfam" id="PF00107">
    <property type="entry name" value="ADH_zinc_N"/>
    <property type="match status" value="1"/>
</dbReference>
<evidence type="ECO:0000313" key="6">
    <source>
        <dbReference type="Proteomes" id="UP000533476"/>
    </source>
</evidence>
<dbReference type="InterPro" id="IPR011032">
    <property type="entry name" value="GroES-like_sf"/>
</dbReference>
<dbReference type="Pfam" id="PF08240">
    <property type="entry name" value="ADH_N"/>
    <property type="match status" value="1"/>
</dbReference>
<reference evidence="5 6" key="1">
    <citation type="submission" date="2020-04" db="EMBL/GenBank/DDBJ databases">
        <authorList>
            <person name="Zhang R."/>
            <person name="Schippers A."/>
        </authorList>
    </citation>
    <scope>NUCLEOTIDE SEQUENCE [LARGE SCALE GENOMIC DNA]</scope>
    <source>
        <strain evidence="5 6">DSM 109850</strain>
    </source>
</reference>
<dbReference type="InterPro" id="IPR020843">
    <property type="entry name" value="ER"/>
</dbReference>
<keyword evidence="3" id="KW-0862">Zinc</keyword>
<dbReference type="InterPro" id="IPR014182">
    <property type="entry name" value="ADH_Zn_typ-1"/>
</dbReference>
<dbReference type="EMBL" id="JABBVZ010000088">
    <property type="protein sequence ID" value="NMP24162.1"/>
    <property type="molecule type" value="Genomic_DNA"/>
</dbReference>
<dbReference type="Gene3D" id="3.90.180.10">
    <property type="entry name" value="Medium-chain alcohol dehydrogenases, catalytic domain"/>
    <property type="match status" value="1"/>
</dbReference>
<keyword evidence="3" id="KW-0560">Oxidoreductase</keyword>
<comment type="similarity">
    <text evidence="1 3">Belongs to the zinc-containing alcohol dehydrogenase family. Quinone oxidoreductase subfamily.</text>
</comment>
<evidence type="ECO:0000256" key="2">
    <source>
        <dbReference type="ARBA" id="ARBA00022857"/>
    </source>
</evidence>
<organism evidence="5 6">
    <name type="scientific">Sulfobacillus harzensis</name>
    <dbReference type="NCBI Taxonomy" id="2729629"/>
    <lineage>
        <taxon>Bacteria</taxon>
        <taxon>Bacillati</taxon>
        <taxon>Bacillota</taxon>
        <taxon>Clostridia</taxon>
        <taxon>Eubacteriales</taxon>
        <taxon>Clostridiales Family XVII. Incertae Sedis</taxon>
        <taxon>Sulfobacillus</taxon>
    </lineage>
</organism>
<proteinExistence type="inferred from homology"/>
<dbReference type="NCBIfam" id="TIGR02817">
    <property type="entry name" value="adh_fam_1"/>
    <property type="match status" value="1"/>
</dbReference>
<feature type="domain" description="Enoyl reductase (ER)" evidence="4">
    <location>
        <begin position="10"/>
        <end position="323"/>
    </location>
</feature>
<dbReference type="RefSeq" id="WP_169102035.1">
    <property type="nucleotide sequence ID" value="NZ_JABBVZ010000088.1"/>
</dbReference>
<dbReference type="PANTHER" id="PTHR44154:SF1">
    <property type="entry name" value="QUINONE OXIDOREDUCTASE"/>
    <property type="match status" value="1"/>
</dbReference>
<dbReference type="GO" id="GO:0008270">
    <property type="term" value="F:zinc ion binding"/>
    <property type="evidence" value="ECO:0007669"/>
    <property type="project" value="InterPro"/>
</dbReference>